<dbReference type="Proteomes" id="UP000694621">
    <property type="component" value="Unplaced"/>
</dbReference>
<keyword evidence="1" id="KW-0597">Phosphoprotein</keyword>
<reference evidence="2 5" key="1">
    <citation type="submission" date="2021-07" db="EMBL/GenBank/DDBJ databases">
        <authorList>
            <person name="Imarazene B."/>
            <person name="Zahm M."/>
            <person name="Klopp C."/>
            <person name="Cabau C."/>
            <person name="Beille S."/>
            <person name="Jouanno E."/>
            <person name="Castinel A."/>
            <person name="Lluch J."/>
            <person name="Gil L."/>
            <person name="Kuchtly C."/>
            <person name="Lopez Roques C."/>
            <person name="Donnadieu C."/>
            <person name="Parrinello H."/>
            <person name="Journot L."/>
            <person name="Du K."/>
            <person name="Schartl M."/>
            <person name="Retaux S."/>
            <person name="Guiguen Y."/>
        </authorList>
    </citation>
    <scope>NUCLEOTIDE SEQUENCE [LARGE SCALE GENOMIC DNA]</scope>
    <source>
        <strain evidence="2">Pach_M1</strain>
        <tissue evidence="2">Testis</tissue>
    </source>
</reference>
<evidence type="ECO:0000313" key="3">
    <source>
        <dbReference type="Ensembl" id="ENSAMXP00005017922.1"/>
    </source>
</evidence>
<dbReference type="GeneID" id="103047284"/>
<dbReference type="OMA" id="SWNTSER"/>
<protein>
    <submittedName>
        <fullName evidence="2">Coiled-coil domain-containing protein 71 isoform X1</fullName>
    </submittedName>
</protein>
<dbReference type="Ensembl" id="ENSAMXT00005019815.1">
    <property type="protein sequence ID" value="ENSAMXP00005017922.1"/>
    <property type="gene ID" value="ENSAMXG00005009354.1"/>
</dbReference>
<dbReference type="Pfam" id="PF15374">
    <property type="entry name" value="CCDC71L"/>
    <property type="match status" value="2"/>
</dbReference>
<dbReference type="KEGG" id="amex:103047284"/>
<organism evidence="3 4">
    <name type="scientific">Astyanax mexicanus</name>
    <name type="common">Blind cave fish</name>
    <name type="synonym">Astyanax fasciatus mexicanus</name>
    <dbReference type="NCBI Taxonomy" id="7994"/>
    <lineage>
        <taxon>Eukaryota</taxon>
        <taxon>Metazoa</taxon>
        <taxon>Chordata</taxon>
        <taxon>Craniata</taxon>
        <taxon>Vertebrata</taxon>
        <taxon>Euteleostomi</taxon>
        <taxon>Actinopterygii</taxon>
        <taxon>Neopterygii</taxon>
        <taxon>Teleostei</taxon>
        <taxon>Ostariophysi</taxon>
        <taxon>Characiformes</taxon>
        <taxon>Characoidei</taxon>
        <taxon>Acestrorhamphidae</taxon>
        <taxon>Acestrorhamphinae</taxon>
        <taxon>Astyanax</taxon>
    </lineage>
</organism>
<gene>
    <name evidence="3" type="primary">ccdc71</name>
    <name evidence="2" type="synonym">CCDC71</name>
    <name evidence="2" type="ORF">AMEX_G26583</name>
</gene>
<dbReference type="RefSeq" id="XP_007229659.1">
    <property type="nucleotide sequence ID" value="XM_007229597.4"/>
</dbReference>
<evidence type="ECO:0000313" key="2">
    <source>
        <dbReference type="EMBL" id="KAG9260336.1"/>
    </source>
</evidence>
<name>A0A8B9HTP7_ASTMX</name>
<reference evidence="3" key="2">
    <citation type="submission" date="2025-05" db="UniProtKB">
        <authorList>
            <consortium name="Ensembl"/>
        </authorList>
    </citation>
    <scope>IDENTIFICATION</scope>
</reference>
<evidence type="ECO:0000313" key="5">
    <source>
        <dbReference type="Proteomes" id="UP000752171"/>
    </source>
</evidence>
<accession>A0A8B9HTP7</accession>
<dbReference type="OrthoDB" id="8522252at2759"/>
<evidence type="ECO:0000313" key="4">
    <source>
        <dbReference type="Proteomes" id="UP000694621"/>
    </source>
</evidence>
<dbReference type="CTD" id="64925"/>
<dbReference type="PANTHER" id="PTHR14484">
    <property type="entry name" value="COILED-COIL DOMAIN-CONTAINING PROTEIN 71"/>
    <property type="match status" value="1"/>
</dbReference>
<evidence type="ECO:0000256" key="1">
    <source>
        <dbReference type="ARBA" id="ARBA00022553"/>
    </source>
</evidence>
<dbReference type="PANTHER" id="PTHR14484:SF0">
    <property type="entry name" value="COILED-COIL DOMAIN-CONTAINING PROTEIN 71"/>
    <property type="match status" value="1"/>
</dbReference>
<proteinExistence type="predicted"/>
<dbReference type="InterPro" id="IPR026695">
    <property type="entry name" value="Ccdc71/71L"/>
</dbReference>
<dbReference type="Proteomes" id="UP000752171">
    <property type="component" value="Unassembled WGS sequence"/>
</dbReference>
<sequence length="355" mass="38921">MGTMNCEEPGMERAVLSWSRFASAGQTALIEALKVFNPISKDLSETERQMVSFLQELKDEGHKPVVLRSKDVYGYRSCTTRLVSSEIGTRIQRVQKPCKKRGRKQATRNKDSGYIYLTTEAKAILQNQPRILLTNLSMDRLKQTVLSKPTVPSETTSVQAQQCLKLTNIKGLTGGHTARLQIHFGVDSQSTVSPSIQCPLPLSGIPCSPSENGARMTSVVALDNKRVLSCPVKVDDALIGDSAPFVYQNGISLKEGTRKVPLTSGEPDMINMSNGLSCADTDSARRLNAQGLGWSQPALVTNGQDVSRLNENGVQWKVIKVDESVTDEEVRKEAQKILRVNLSPVIQIQPLVDSV</sequence>
<dbReference type="RefSeq" id="XP_007229658.1">
    <property type="nucleotide sequence ID" value="XM_007229596.4"/>
</dbReference>
<dbReference type="EMBL" id="JAICCE010000024">
    <property type="protein sequence ID" value="KAG9260336.1"/>
    <property type="molecule type" value="Genomic_DNA"/>
</dbReference>
<dbReference type="AlphaFoldDB" id="A0A8B9HTP7"/>